<evidence type="ECO:0000313" key="2">
    <source>
        <dbReference type="EMBL" id="KXA22900.1"/>
    </source>
</evidence>
<gene>
    <name evidence="2" type="ORF">HMPREF3208_00130</name>
</gene>
<keyword evidence="1" id="KW-1133">Transmembrane helix</keyword>
<keyword evidence="1" id="KW-0472">Membrane</keyword>
<reference evidence="2 3" key="1">
    <citation type="submission" date="2016-01" db="EMBL/GenBank/DDBJ databases">
        <authorList>
            <person name="Oliw E.H."/>
        </authorList>
    </citation>
    <scope>NUCLEOTIDE SEQUENCE [LARGE SCALE GENOMIC DNA]</scope>
    <source>
        <strain evidence="2 3">PSS_7772B</strain>
    </source>
</reference>
<sequence length="60" mass="6907">MLIIFSFPFLHFQSTNSFNWNLLIESIHTIVLPFSIYLLNFAIFTGIAALSILSLMSNHF</sequence>
<dbReference type="PATRIC" id="fig|2702.100.peg.119"/>
<evidence type="ECO:0000256" key="1">
    <source>
        <dbReference type="SAM" id="Phobius"/>
    </source>
</evidence>
<feature type="transmembrane region" description="Helical" evidence="1">
    <location>
        <begin position="27"/>
        <end position="55"/>
    </location>
</feature>
<dbReference type="Proteomes" id="UP000070687">
    <property type="component" value="Unassembled WGS sequence"/>
</dbReference>
<organism evidence="2 3">
    <name type="scientific">Gardnerella vaginalis</name>
    <dbReference type="NCBI Taxonomy" id="2702"/>
    <lineage>
        <taxon>Bacteria</taxon>
        <taxon>Bacillati</taxon>
        <taxon>Actinomycetota</taxon>
        <taxon>Actinomycetes</taxon>
        <taxon>Bifidobacteriales</taxon>
        <taxon>Bifidobacteriaceae</taxon>
        <taxon>Gardnerella</taxon>
    </lineage>
</organism>
<accession>A0A133P318</accession>
<evidence type="ECO:0000313" key="3">
    <source>
        <dbReference type="Proteomes" id="UP000070687"/>
    </source>
</evidence>
<name>A0A133P318_GARVA</name>
<protein>
    <submittedName>
        <fullName evidence="2">Uncharacterized protein</fullName>
    </submittedName>
</protein>
<keyword evidence="1" id="KW-0812">Transmembrane</keyword>
<comment type="caution">
    <text evidence="2">The sequence shown here is derived from an EMBL/GenBank/DDBJ whole genome shotgun (WGS) entry which is preliminary data.</text>
</comment>
<dbReference type="EMBL" id="LRQB01000005">
    <property type="protein sequence ID" value="KXA22900.1"/>
    <property type="molecule type" value="Genomic_DNA"/>
</dbReference>
<dbReference type="AlphaFoldDB" id="A0A133P318"/>
<proteinExistence type="predicted"/>